<proteinExistence type="predicted"/>
<evidence type="ECO:0000256" key="1">
    <source>
        <dbReference type="SAM" id="MobiDB-lite"/>
    </source>
</evidence>
<gene>
    <name evidence="4" type="ORF">V5O49_14520</name>
</gene>
<evidence type="ECO:0000259" key="3">
    <source>
        <dbReference type="PROSITE" id="PS51729"/>
    </source>
</evidence>
<dbReference type="PROSITE" id="PS51729">
    <property type="entry name" value="GNAT_YJDJ"/>
    <property type="match status" value="1"/>
</dbReference>
<dbReference type="InterPro" id="IPR031165">
    <property type="entry name" value="GNAT_YJDJ"/>
</dbReference>
<keyword evidence="5" id="KW-1185">Reference proteome</keyword>
<dbReference type="SUPFAM" id="SSF55729">
    <property type="entry name" value="Acyl-CoA N-acyltransferases (Nat)"/>
    <property type="match status" value="1"/>
</dbReference>
<dbReference type="GO" id="GO:0016746">
    <property type="term" value="F:acyltransferase activity"/>
    <property type="evidence" value="ECO:0007669"/>
    <property type="project" value="UniProtKB-KW"/>
</dbReference>
<evidence type="ECO:0000259" key="2">
    <source>
        <dbReference type="PROSITE" id="PS51186"/>
    </source>
</evidence>
<evidence type="ECO:0000313" key="4">
    <source>
        <dbReference type="EMBL" id="MEG3616341.1"/>
    </source>
</evidence>
<reference evidence="4" key="1">
    <citation type="journal article" date="2024" name="Antonie Van Leeuwenhoek">
        <title>Isoptericola haloaureus sp. nov., a dimorphic actinobacterium isolated from mangrove sediments of southeast India, implicating biosaline agricultural significance through nitrogen fixation and salt tolerance genes.</title>
        <authorList>
            <person name="Prathaban M."/>
            <person name="Prathiviraj R."/>
            <person name="Ravichandran M."/>
            <person name="Natarajan S.D."/>
            <person name="Sobanaa M."/>
            <person name="Hari Krishna Kumar S."/>
            <person name="Chandrasekar V."/>
            <person name="Selvin J."/>
        </authorList>
    </citation>
    <scope>NUCLEOTIDE SEQUENCE</scope>
    <source>
        <strain evidence="4">MP1014</strain>
    </source>
</reference>
<protein>
    <submittedName>
        <fullName evidence="4">GNAT family N-acetyltransferase</fullName>
        <ecNumber evidence="4">2.3.1.-</ecNumber>
    </submittedName>
</protein>
<organism evidence="4 5">
    <name type="scientific">Isoptericola haloaureus</name>
    <dbReference type="NCBI Taxonomy" id="1542902"/>
    <lineage>
        <taxon>Bacteria</taxon>
        <taxon>Bacillati</taxon>
        <taxon>Actinomycetota</taxon>
        <taxon>Actinomycetes</taxon>
        <taxon>Micrococcales</taxon>
        <taxon>Promicromonosporaceae</taxon>
        <taxon>Isoptericola</taxon>
    </lineage>
</organism>
<keyword evidence="4" id="KW-0808">Transferase</keyword>
<dbReference type="InterPro" id="IPR045057">
    <property type="entry name" value="Gcn5-rel_NAT"/>
</dbReference>
<feature type="compositionally biased region" description="Basic and acidic residues" evidence="1">
    <location>
        <begin position="7"/>
        <end position="20"/>
    </location>
</feature>
<name>A0ABU7ZAC8_9MICO</name>
<dbReference type="PANTHER" id="PTHR31435">
    <property type="entry name" value="PROTEIN NATD1"/>
    <property type="match status" value="1"/>
</dbReference>
<dbReference type="InterPro" id="IPR000182">
    <property type="entry name" value="GNAT_dom"/>
</dbReference>
<dbReference type="EMBL" id="JBAGLP010000118">
    <property type="protein sequence ID" value="MEG3616341.1"/>
    <property type="molecule type" value="Genomic_DNA"/>
</dbReference>
<keyword evidence="4" id="KW-0012">Acyltransferase</keyword>
<comment type="caution">
    <text evidence="4">The sequence shown here is derived from an EMBL/GenBank/DDBJ whole genome shotgun (WGS) entry which is preliminary data.</text>
</comment>
<feature type="region of interest" description="Disordered" evidence="1">
    <location>
        <begin position="1"/>
        <end position="31"/>
    </location>
</feature>
<dbReference type="RefSeq" id="WP_332902823.1">
    <property type="nucleotide sequence ID" value="NZ_JBAGLP010000118.1"/>
</dbReference>
<feature type="domain" description="N-acetyltransferase" evidence="2">
    <location>
        <begin position="1"/>
        <end position="116"/>
    </location>
</feature>
<dbReference type="PANTHER" id="PTHR31435:SF10">
    <property type="entry name" value="BSR4717 PROTEIN"/>
    <property type="match status" value="1"/>
</dbReference>
<dbReference type="PROSITE" id="PS51186">
    <property type="entry name" value="GNAT"/>
    <property type="match status" value="1"/>
</dbReference>
<accession>A0ABU7ZAC8</accession>
<evidence type="ECO:0000313" key="5">
    <source>
        <dbReference type="Proteomes" id="UP001310387"/>
    </source>
</evidence>
<dbReference type="InterPro" id="IPR016181">
    <property type="entry name" value="Acyl_CoA_acyltransferase"/>
</dbReference>
<sequence length="116" mass="12670">MSSPVDVDIHHDPEHGRYEARVAGPPGSAAEEPHAIGVLRYHREGDVVVIPGTVVVPEHRGQGVADALVRRALDDVAAAGATVRPDCWFVETWLRHHPDYQHLRWPQDSSGGSMDA</sequence>
<dbReference type="CDD" id="cd04301">
    <property type="entry name" value="NAT_SF"/>
    <property type="match status" value="1"/>
</dbReference>
<dbReference type="Pfam" id="PF14542">
    <property type="entry name" value="Acetyltransf_CG"/>
    <property type="match status" value="1"/>
</dbReference>
<dbReference type="Proteomes" id="UP001310387">
    <property type="component" value="Unassembled WGS sequence"/>
</dbReference>
<reference evidence="4" key="2">
    <citation type="submission" date="2024-02" db="EMBL/GenBank/DDBJ databases">
        <authorList>
            <person name="Prathaban M."/>
            <person name="Mythili R."/>
            <person name="Sharmila Devi N."/>
            <person name="Sobanaa M."/>
            <person name="Prathiviraj R."/>
            <person name="Selvin J."/>
        </authorList>
    </citation>
    <scope>NUCLEOTIDE SEQUENCE</scope>
    <source>
        <strain evidence="4">MP1014</strain>
    </source>
</reference>
<dbReference type="EC" id="2.3.1.-" evidence="4"/>
<dbReference type="Gene3D" id="3.40.630.30">
    <property type="match status" value="1"/>
</dbReference>
<feature type="domain" description="N-acetyltransferase" evidence="3">
    <location>
        <begin position="10"/>
        <end position="105"/>
    </location>
</feature>